<dbReference type="Pfam" id="PF00564">
    <property type="entry name" value="PB1"/>
    <property type="match status" value="1"/>
</dbReference>
<reference evidence="3" key="2">
    <citation type="submission" date="2021-03" db="UniProtKB">
        <authorList>
            <consortium name="EnsemblPlants"/>
        </authorList>
    </citation>
    <scope>IDENTIFICATION</scope>
</reference>
<dbReference type="Gramene" id="AUR62023265-RA">
    <property type="protein sequence ID" value="AUR62023265-RA:cds"/>
    <property type="gene ID" value="AUR62023265"/>
</dbReference>
<proteinExistence type="predicted"/>
<keyword evidence="4" id="KW-1185">Reference proteome</keyword>
<evidence type="ECO:0000313" key="4">
    <source>
        <dbReference type="Proteomes" id="UP000596660"/>
    </source>
</evidence>
<name>A0A803M492_CHEQI</name>
<organism evidence="3 4">
    <name type="scientific">Chenopodium quinoa</name>
    <name type="common">Quinoa</name>
    <dbReference type="NCBI Taxonomy" id="63459"/>
    <lineage>
        <taxon>Eukaryota</taxon>
        <taxon>Viridiplantae</taxon>
        <taxon>Streptophyta</taxon>
        <taxon>Embryophyta</taxon>
        <taxon>Tracheophyta</taxon>
        <taxon>Spermatophyta</taxon>
        <taxon>Magnoliopsida</taxon>
        <taxon>eudicotyledons</taxon>
        <taxon>Gunneridae</taxon>
        <taxon>Pentapetalae</taxon>
        <taxon>Caryophyllales</taxon>
        <taxon>Chenopodiaceae</taxon>
        <taxon>Chenopodioideae</taxon>
        <taxon>Atripliceae</taxon>
        <taxon>Chenopodium</taxon>
    </lineage>
</organism>
<dbReference type="OMA" id="ICGQESM"/>
<feature type="domain" description="PB1" evidence="2">
    <location>
        <begin position="46"/>
        <end position="138"/>
    </location>
</feature>
<feature type="region of interest" description="Disordered" evidence="1">
    <location>
        <begin position="1"/>
        <end position="22"/>
    </location>
</feature>
<evidence type="ECO:0000313" key="3">
    <source>
        <dbReference type="EnsemblPlants" id="AUR62023265-RA:cds"/>
    </source>
</evidence>
<feature type="region of interest" description="Disordered" evidence="1">
    <location>
        <begin position="212"/>
        <end position="231"/>
    </location>
</feature>
<dbReference type="CDD" id="cd06410">
    <property type="entry name" value="PB1_UP2"/>
    <property type="match status" value="1"/>
</dbReference>
<evidence type="ECO:0000256" key="1">
    <source>
        <dbReference type="SAM" id="MobiDB-lite"/>
    </source>
</evidence>
<dbReference type="InterPro" id="IPR053198">
    <property type="entry name" value="Gynoecium_Dev_Regulator"/>
</dbReference>
<reference evidence="3" key="1">
    <citation type="journal article" date="2017" name="Nature">
        <title>The genome of Chenopodium quinoa.</title>
        <authorList>
            <person name="Jarvis D.E."/>
            <person name="Ho Y.S."/>
            <person name="Lightfoot D.J."/>
            <person name="Schmoeckel S.M."/>
            <person name="Li B."/>
            <person name="Borm T.J.A."/>
            <person name="Ohyanagi H."/>
            <person name="Mineta K."/>
            <person name="Michell C.T."/>
            <person name="Saber N."/>
            <person name="Kharbatia N.M."/>
            <person name="Rupper R.R."/>
            <person name="Sharp A.R."/>
            <person name="Dally N."/>
            <person name="Boughton B.A."/>
            <person name="Woo Y.H."/>
            <person name="Gao G."/>
            <person name="Schijlen E.G.W.M."/>
            <person name="Guo X."/>
            <person name="Momin A.A."/>
            <person name="Negrao S."/>
            <person name="Al-Babili S."/>
            <person name="Gehring C."/>
            <person name="Roessner U."/>
            <person name="Jung C."/>
            <person name="Murphy K."/>
            <person name="Arold S.T."/>
            <person name="Gojobori T."/>
            <person name="van der Linden C.G."/>
            <person name="van Loo E.N."/>
            <person name="Jellen E.N."/>
            <person name="Maughan P.J."/>
            <person name="Tester M."/>
        </authorList>
    </citation>
    <scope>NUCLEOTIDE SEQUENCE [LARGE SCALE GENOMIC DNA]</scope>
    <source>
        <strain evidence="3">cv. PI 614886</strain>
    </source>
</reference>
<dbReference type="InterPro" id="IPR000270">
    <property type="entry name" value="PB1_dom"/>
</dbReference>
<dbReference type="Gene3D" id="3.10.20.90">
    <property type="entry name" value="Phosphatidylinositol 3-kinase Catalytic Subunit, Chain A, domain 1"/>
    <property type="match status" value="1"/>
</dbReference>
<sequence length="430" mass="47519">MDLSPSTPPATTSPTVVVGGAKKDSKTSAQKLRLMLSFNGHILPRPHDKTLFYAGGETRIISIPRNSSLSLSSLFSHIAKSFFNGSLNFLLKYQLPNHDLDSLISISSDEDLFNMVDEYDRLLCSGSGSRIRFFLFKKEEPVRDFKCDDDCDCSIPSPNFSQQGIVYQDASGFFDSNLASVNPVETESNASDRSPRSDILTSVQVSGYMVSKPMDKPQHQSPPQPPSLATATPHYIHYATPQSNYAPQYYPNSIPVASYPPMYPTYVQPHQPVQYQLNKPYPVYMMPMGQTQNMYDASMPRTMTTAPNVARSQPHVPSNPVVVSPPIIYEGYNKPATPVSEFAAEVYMPAAMATQPVTLPAVHQPAQPVTVPPIEKANYISEFEDPMHAQIYKTQPSGLILPSQLQMAQSAATAMLPESFTQLQLESTKH</sequence>
<dbReference type="SUPFAM" id="SSF54277">
    <property type="entry name" value="CAD &amp; PB1 domains"/>
    <property type="match status" value="1"/>
</dbReference>
<protein>
    <recommendedName>
        <fullName evidence="2">PB1 domain-containing protein</fullName>
    </recommendedName>
</protein>
<accession>A0A803M492</accession>
<dbReference type="Proteomes" id="UP000596660">
    <property type="component" value="Unplaced"/>
</dbReference>
<dbReference type="PANTHER" id="PTHR31066:SF68">
    <property type="entry name" value="SERINE_THREONINE-PROTEIN KINASE YAKA-RELATED"/>
    <property type="match status" value="1"/>
</dbReference>
<feature type="compositionally biased region" description="Low complexity" evidence="1">
    <location>
        <begin position="9"/>
        <end position="18"/>
    </location>
</feature>
<dbReference type="PANTHER" id="PTHR31066">
    <property type="entry name" value="OS05G0427100 PROTEIN-RELATED"/>
    <property type="match status" value="1"/>
</dbReference>
<dbReference type="SMART" id="SM00666">
    <property type="entry name" value="PB1"/>
    <property type="match status" value="1"/>
</dbReference>
<evidence type="ECO:0000259" key="2">
    <source>
        <dbReference type="SMART" id="SM00666"/>
    </source>
</evidence>
<dbReference type="EnsemblPlants" id="AUR62023265-RA">
    <property type="protein sequence ID" value="AUR62023265-RA:cds"/>
    <property type="gene ID" value="AUR62023265"/>
</dbReference>
<dbReference type="AlphaFoldDB" id="A0A803M492"/>